<proteinExistence type="predicted"/>
<organism evidence="2">
    <name type="scientific">Dendrolimus kikuchii nucleopolyhedrovirus</name>
    <dbReference type="NCBI Taxonomy" id="1219875"/>
    <lineage>
        <taxon>Viruses</taxon>
        <taxon>Viruses incertae sedis</taxon>
        <taxon>Naldaviricetes</taxon>
        <taxon>Lefavirales</taxon>
        <taxon>Baculoviridae</taxon>
        <taxon>Alphabaculovirus</taxon>
    </lineage>
</organism>
<evidence type="ECO:0000256" key="1">
    <source>
        <dbReference type="SAM" id="MobiDB-lite"/>
    </source>
</evidence>
<protein>
    <submittedName>
        <fullName evidence="2">DekiORF72</fullName>
    </submittedName>
</protein>
<sequence>MASITSSTPDIVVNVEPADNDVDVLNFIIGNEYHLKRLGIGAHAIKVISSPHLERLHRNHYCTISCGTYAILCNLVHGSEYDVETILFNRSETRLDKGGVLFKTKIYNIYKDLTEKNGSSNGGGGDDDDDDDGDGDASRADEHVIDTPVSELSSDSNMGEAVDDASPPACKKQKFDDIQQD</sequence>
<dbReference type="SUPFAM" id="SSF51289">
    <property type="entry name" value="Tlp20, baculovirus telokin-like protein"/>
    <property type="match status" value="1"/>
</dbReference>
<dbReference type="Gene3D" id="2.70.40.20">
    <property type="entry name" value="Baculovirus telokin-like protein 20"/>
    <property type="match status" value="1"/>
</dbReference>
<reference evidence="2" key="1">
    <citation type="submission" date="2012-06" db="EMBL/GenBank/DDBJ databases">
        <title>Genomic sequencing and analysis of the Dendrolimus kikuchii nucleopolyhedrovirus.</title>
        <authorList>
            <person name="Yang M.M."/>
        </authorList>
    </citation>
    <scope>NUCLEOTIDE SEQUENCE</scope>
    <source>
        <strain evidence="2">YN</strain>
    </source>
</reference>
<feature type="compositionally biased region" description="Acidic residues" evidence="1">
    <location>
        <begin position="125"/>
        <end position="135"/>
    </location>
</feature>
<feature type="region of interest" description="Disordered" evidence="1">
    <location>
        <begin position="117"/>
        <end position="181"/>
    </location>
</feature>
<dbReference type="InterPro" id="IPR009092">
    <property type="entry name" value="Telokin-like_Tlp20_baculovir"/>
</dbReference>
<evidence type="ECO:0000313" key="2">
    <source>
        <dbReference type="EMBL" id="AFS51950.1"/>
    </source>
</evidence>
<dbReference type="InterPro" id="IPR036731">
    <property type="entry name" value="Tlp20_sf"/>
</dbReference>
<dbReference type="EMBL" id="JX193905">
    <property type="protein sequence ID" value="AFS51950.1"/>
    <property type="molecule type" value="Genomic_DNA"/>
</dbReference>
<feature type="compositionally biased region" description="Basic and acidic residues" evidence="1">
    <location>
        <begin position="136"/>
        <end position="145"/>
    </location>
</feature>
<accession>V9LSY6</accession>
<dbReference type="Pfam" id="PF06088">
    <property type="entry name" value="TLP-20"/>
    <property type="match status" value="1"/>
</dbReference>
<dbReference type="CDD" id="cd00235">
    <property type="entry name" value="TLP-20"/>
    <property type="match status" value="1"/>
</dbReference>
<name>V9LSY6_9ABAC</name>